<gene>
    <name evidence="5" type="ORF">MGYG_01634</name>
</gene>
<dbReference type="STRING" id="535722.E5R246"/>
<dbReference type="Gene3D" id="1.10.510.10">
    <property type="entry name" value="Transferase(Phosphotransferase) domain 1"/>
    <property type="match status" value="1"/>
</dbReference>
<sequence length="321" mass="37018">MVRILPSFSLGQLLKVQKGTYTIAKQLQETVWLAKNQDQQPVIVKSANHFRIENERDVLKRFQSRTPFLRPLVDEISEPSEPPTIVLKHLDDNLLDVAALKTPLRSQEVKYVAKGILEALKVLHEEGFVHTDIKPDNVFVNYKSKDNITDSDEDIRFTDVQLGDCGNTVPADSNYAKDCDMIGAPIWRSPEAQLQIGWGMPTDIWSFGAILITLIYGDNFFMFKPDVPADHNEYELRILRRQCLFFGPFPESYQEIADKESLAILMYIMSNISAAERKPFERISEREISKEDKIFLLKIMKLDPRDRPTAKQLLEDKWFNL</sequence>
<dbReference type="eggNOG" id="KOG0578">
    <property type="taxonomic scope" value="Eukaryota"/>
</dbReference>
<dbReference type="SUPFAM" id="SSF56112">
    <property type="entry name" value="Protein kinase-like (PK-like)"/>
    <property type="match status" value="1"/>
</dbReference>
<dbReference type="PANTHER" id="PTHR45832">
    <property type="entry name" value="SERINE/THREONINE-PROTEIN KINASE SAMKA-RELATED-RELATED"/>
    <property type="match status" value="1"/>
</dbReference>
<dbReference type="EMBL" id="DS989822">
    <property type="protein sequence ID" value="EFQ98610.1"/>
    <property type="molecule type" value="Genomic_DNA"/>
</dbReference>
<evidence type="ECO:0000256" key="1">
    <source>
        <dbReference type="ARBA" id="ARBA00008874"/>
    </source>
</evidence>
<protein>
    <submittedName>
        <fullName evidence="5">Serine/threonine protein kinase</fullName>
    </submittedName>
</protein>
<keyword evidence="5" id="KW-0418">Kinase</keyword>
<evidence type="ECO:0000256" key="3">
    <source>
        <dbReference type="ARBA" id="ARBA00022840"/>
    </source>
</evidence>
<feature type="domain" description="Protein kinase" evidence="4">
    <location>
        <begin position="1"/>
        <end position="319"/>
    </location>
</feature>
<evidence type="ECO:0000256" key="2">
    <source>
        <dbReference type="ARBA" id="ARBA00022741"/>
    </source>
</evidence>
<dbReference type="OrthoDB" id="5979581at2759"/>
<organism evidence="6">
    <name type="scientific">Arthroderma gypseum (strain ATCC MYA-4604 / CBS 118893)</name>
    <name type="common">Microsporum gypseum</name>
    <dbReference type="NCBI Taxonomy" id="535722"/>
    <lineage>
        <taxon>Eukaryota</taxon>
        <taxon>Fungi</taxon>
        <taxon>Dikarya</taxon>
        <taxon>Ascomycota</taxon>
        <taxon>Pezizomycotina</taxon>
        <taxon>Eurotiomycetes</taxon>
        <taxon>Eurotiomycetidae</taxon>
        <taxon>Onygenales</taxon>
        <taxon>Arthrodermataceae</taxon>
        <taxon>Nannizzia</taxon>
    </lineage>
</organism>
<dbReference type="AlphaFoldDB" id="E5R246"/>
<keyword evidence="5" id="KW-0723">Serine/threonine-protein kinase</keyword>
<dbReference type="OMA" id="ADHEEYE"/>
<dbReference type="InterPro" id="IPR051931">
    <property type="entry name" value="PAK3-like"/>
</dbReference>
<evidence type="ECO:0000313" key="6">
    <source>
        <dbReference type="Proteomes" id="UP000002669"/>
    </source>
</evidence>
<dbReference type="Proteomes" id="UP000002669">
    <property type="component" value="Unassembled WGS sequence"/>
</dbReference>
<comment type="similarity">
    <text evidence="1">Belongs to the protein kinase superfamily. STE Ser/Thr protein kinase family. STE20 subfamily.</text>
</comment>
<dbReference type="InterPro" id="IPR000719">
    <property type="entry name" value="Prot_kinase_dom"/>
</dbReference>
<accession>E5R246</accession>
<dbReference type="GO" id="GO:0005524">
    <property type="term" value="F:ATP binding"/>
    <property type="evidence" value="ECO:0007669"/>
    <property type="project" value="UniProtKB-KW"/>
</dbReference>
<dbReference type="InterPro" id="IPR011009">
    <property type="entry name" value="Kinase-like_dom_sf"/>
</dbReference>
<evidence type="ECO:0000313" key="5">
    <source>
        <dbReference type="EMBL" id="EFQ98610.1"/>
    </source>
</evidence>
<dbReference type="RefSeq" id="XP_003177562.1">
    <property type="nucleotide sequence ID" value="XM_003177514.1"/>
</dbReference>
<dbReference type="GeneID" id="10032892"/>
<name>E5R246_ARTGP</name>
<dbReference type="HOGENOM" id="CLU_076146_0_0_1"/>
<keyword evidence="5" id="KW-0808">Transferase</keyword>
<dbReference type="Pfam" id="PF00069">
    <property type="entry name" value="Pkinase"/>
    <property type="match status" value="1"/>
</dbReference>
<reference evidence="6" key="1">
    <citation type="journal article" date="2012" name="MBio">
        <title>Comparative genome analysis of Trichophyton rubrum and related dermatophytes reveals candidate genes involved in infection.</title>
        <authorList>
            <person name="Martinez D.A."/>
            <person name="Oliver B.G."/>
            <person name="Graeser Y."/>
            <person name="Goldberg J.M."/>
            <person name="Li W."/>
            <person name="Martinez-Rossi N.M."/>
            <person name="Monod M."/>
            <person name="Shelest E."/>
            <person name="Barton R.C."/>
            <person name="Birch E."/>
            <person name="Brakhage A.A."/>
            <person name="Chen Z."/>
            <person name="Gurr S.J."/>
            <person name="Heiman D."/>
            <person name="Heitman J."/>
            <person name="Kosti I."/>
            <person name="Rossi A."/>
            <person name="Saif S."/>
            <person name="Samalova M."/>
            <person name="Saunders C.W."/>
            <person name="Shea T."/>
            <person name="Summerbell R.C."/>
            <person name="Xu J."/>
            <person name="Young S."/>
            <person name="Zeng Q."/>
            <person name="Birren B.W."/>
            <person name="Cuomo C.A."/>
            <person name="White T.C."/>
        </authorList>
    </citation>
    <scope>NUCLEOTIDE SEQUENCE [LARGE SCALE GENOMIC DNA]</scope>
    <source>
        <strain evidence="6">ATCC MYA-4604 / CBS 118893</strain>
    </source>
</reference>
<evidence type="ECO:0000259" key="4">
    <source>
        <dbReference type="PROSITE" id="PS50011"/>
    </source>
</evidence>
<dbReference type="SMART" id="SM00220">
    <property type="entry name" value="S_TKc"/>
    <property type="match status" value="1"/>
</dbReference>
<dbReference type="InterPro" id="IPR008271">
    <property type="entry name" value="Ser/Thr_kinase_AS"/>
</dbReference>
<dbReference type="InParanoid" id="E5R246"/>
<dbReference type="VEuPathDB" id="FungiDB:MGYG_01634"/>
<keyword evidence="6" id="KW-1185">Reference proteome</keyword>
<dbReference type="GO" id="GO:0004674">
    <property type="term" value="F:protein serine/threonine kinase activity"/>
    <property type="evidence" value="ECO:0007669"/>
    <property type="project" value="UniProtKB-KW"/>
</dbReference>
<keyword evidence="3" id="KW-0067">ATP-binding</keyword>
<dbReference type="PANTHER" id="PTHR45832:SF22">
    <property type="entry name" value="SERINE_THREONINE-PROTEIN KINASE SAMKA-RELATED"/>
    <property type="match status" value="1"/>
</dbReference>
<keyword evidence="2" id="KW-0547">Nucleotide-binding</keyword>
<proteinExistence type="inferred from homology"/>
<dbReference type="PROSITE" id="PS50011">
    <property type="entry name" value="PROTEIN_KINASE_DOM"/>
    <property type="match status" value="1"/>
</dbReference>
<dbReference type="PROSITE" id="PS00108">
    <property type="entry name" value="PROTEIN_KINASE_ST"/>
    <property type="match status" value="1"/>
</dbReference>